<dbReference type="InterPro" id="IPR012426">
    <property type="entry name" value="SepF_arc"/>
</dbReference>
<dbReference type="HOGENOM" id="CLU_131897_1_0_2"/>
<dbReference type="PATRIC" id="fig|1434121.4.peg.1208"/>
<dbReference type="RefSeq" id="WP_048168040.1">
    <property type="nucleotide sequence ID" value="NZ_CP009502.1"/>
</dbReference>
<evidence type="ECO:0000313" key="2">
    <source>
        <dbReference type="Proteomes" id="UP000056925"/>
    </source>
</evidence>
<name>A0A0E3HA58_METTE</name>
<gene>
    <name evidence="1" type="ORF">MSTHC_0961</name>
</gene>
<dbReference type="EMBL" id="CP009502">
    <property type="protein sequence ID" value="AKB15279.1"/>
    <property type="molecule type" value="Genomic_DNA"/>
</dbReference>
<dbReference type="PIRSF" id="PIRSF019313">
    <property type="entry name" value="UCP019313"/>
    <property type="match status" value="1"/>
</dbReference>
<dbReference type="GeneID" id="41602269"/>
<dbReference type="Proteomes" id="UP000056925">
    <property type="component" value="Chromosome"/>
</dbReference>
<dbReference type="InterPro" id="IPR007561">
    <property type="entry name" value="Cell_div_SepF/SepF-rel"/>
</dbReference>
<evidence type="ECO:0008006" key="3">
    <source>
        <dbReference type="Google" id="ProtNLM"/>
    </source>
</evidence>
<accession>A0A0E3HA58</accession>
<dbReference type="Gene3D" id="3.30.110.150">
    <property type="entry name" value="SepF-like protein"/>
    <property type="match status" value="1"/>
</dbReference>
<proteinExistence type="predicted"/>
<dbReference type="AlphaFoldDB" id="A0A0E3HA58"/>
<dbReference type="KEGG" id="mthe:MSTHC_0961"/>
<protein>
    <recommendedName>
        <fullName evidence="3">Cell division protein SepF</fullName>
    </recommendedName>
</protein>
<sequence>MAKLIDKLLGSNVNKSPTNPEDYTEIDLSKYEEVLEDEPAETYVKIAEVSSLNQVSQLKQEIYNGNILMVDISNIRGDDLLRDRVLKELKDVVIDVHGDIAGVKGNTVIVTPTGIKIDRSKITGGKY</sequence>
<evidence type="ECO:0000313" key="1">
    <source>
        <dbReference type="EMBL" id="AKB15279.1"/>
    </source>
</evidence>
<organism evidence="1 2">
    <name type="scientific">Methanosarcina thermophila CHTI-55</name>
    <dbReference type="NCBI Taxonomy" id="1434121"/>
    <lineage>
        <taxon>Archaea</taxon>
        <taxon>Methanobacteriati</taxon>
        <taxon>Methanobacteriota</taxon>
        <taxon>Stenosarchaea group</taxon>
        <taxon>Methanomicrobia</taxon>
        <taxon>Methanosarcinales</taxon>
        <taxon>Methanosarcinaceae</taxon>
        <taxon>Methanosarcina</taxon>
    </lineage>
</organism>
<dbReference type="Pfam" id="PF04472">
    <property type="entry name" value="SepF"/>
    <property type="match status" value="1"/>
</dbReference>
<dbReference type="InterPro" id="IPR038594">
    <property type="entry name" value="SepF-like_sf"/>
</dbReference>
<reference evidence="1 2" key="1">
    <citation type="submission" date="2014-07" db="EMBL/GenBank/DDBJ databases">
        <title>Methanogenic archaea and the global carbon cycle.</title>
        <authorList>
            <person name="Henriksen J.R."/>
            <person name="Luke J."/>
            <person name="Reinhart S."/>
            <person name="Benedict M.N."/>
            <person name="Youngblut N.D."/>
            <person name="Metcalf M.E."/>
            <person name="Whitaker R.J."/>
            <person name="Metcalf W.W."/>
        </authorList>
    </citation>
    <scope>NUCLEOTIDE SEQUENCE [LARGE SCALE GENOMIC DNA]</scope>
    <source>
        <strain evidence="1 2">CHTI-55</strain>
    </source>
</reference>